<dbReference type="Proteomes" id="UP000437748">
    <property type="component" value="Unassembled WGS sequence"/>
</dbReference>
<organism evidence="3 4">
    <name type="scientific">Silvanigrella paludirubra</name>
    <dbReference type="NCBI Taxonomy" id="2499159"/>
    <lineage>
        <taxon>Bacteria</taxon>
        <taxon>Pseudomonadati</taxon>
        <taxon>Bdellovibrionota</taxon>
        <taxon>Oligoflexia</taxon>
        <taxon>Silvanigrellales</taxon>
        <taxon>Silvanigrellaceae</taxon>
        <taxon>Silvanigrella</taxon>
    </lineage>
</organism>
<dbReference type="InterPro" id="IPR053168">
    <property type="entry name" value="Glutamic_endopeptidase"/>
</dbReference>
<protein>
    <submittedName>
        <fullName evidence="3">DUF239 domain-containing protein</fullName>
    </submittedName>
</protein>
<feature type="domain" description="Neprosin PEP catalytic" evidence="2">
    <location>
        <begin position="174"/>
        <end position="415"/>
    </location>
</feature>
<evidence type="ECO:0000313" key="3">
    <source>
        <dbReference type="EMBL" id="KAB8037881.1"/>
    </source>
</evidence>
<accession>A0A6N6VUL6</accession>
<keyword evidence="1" id="KW-0732">Signal</keyword>
<dbReference type="PANTHER" id="PTHR31589">
    <property type="entry name" value="PROTEIN, PUTATIVE (DUF239)-RELATED-RELATED"/>
    <property type="match status" value="1"/>
</dbReference>
<evidence type="ECO:0000313" key="4">
    <source>
        <dbReference type="Proteomes" id="UP000437748"/>
    </source>
</evidence>
<feature type="signal peptide" evidence="1">
    <location>
        <begin position="1"/>
        <end position="23"/>
    </location>
</feature>
<keyword evidence="4" id="KW-1185">Reference proteome</keyword>
<gene>
    <name evidence="3" type="ORF">GCL60_11955</name>
</gene>
<dbReference type="AlphaFoldDB" id="A0A6N6VUL6"/>
<reference evidence="3 4" key="1">
    <citation type="submission" date="2019-10" db="EMBL/GenBank/DDBJ databases">
        <title>New species of Slilvanegrellaceae.</title>
        <authorList>
            <person name="Pitt A."/>
            <person name="Hahn M.W."/>
        </authorList>
    </citation>
    <scope>NUCLEOTIDE SEQUENCE [LARGE SCALE GENOMIC DNA]</scope>
    <source>
        <strain evidence="3 4">SP-Ram-0.45-NSY-1</strain>
    </source>
</reference>
<comment type="caution">
    <text evidence="3">The sequence shown here is derived from an EMBL/GenBank/DDBJ whole genome shotgun (WGS) entry which is preliminary data.</text>
</comment>
<evidence type="ECO:0000259" key="2">
    <source>
        <dbReference type="PROSITE" id="PS52045"/>
    </source>
</evidence>
<dbReference type="Pfam" id="PF03080">
    <property type="entry name" value="Neprosin"/>
    <property type="match status" value="1"/>
</dbReference>
<dbReference type="EMBL" id="WFLM01000004">
    <property type="protein sequence ID" value="KAB8037881.1"/>
    <property type="molecule type" value="Genomic_DNA"/>
</dbReference>
<dbReference type="InterPro" id="IPR004314">
    <property type="entry name" value="Neprosin"/>
</dbReference>
<dbReference type="RefSeq" id="WP_153420959.1">
    <property type="nucleotide sequence ID" value="NZ_WFLM01000004.1"/>
</dbReference>
<name>A0A6N6VUL6_9BACT</name>
<dbReference type="PANTHER" id="PTHR31589:SF110">
    <property type="entry name" value="PROTEIN, PUTATIVE (DUF239)-RELATED"/>
    <property type="match status" value="1"/>
</dbReference>
<feature type="chain" id="PRO_5027086372" evidence="1">
    <location>
        <begin position="24"/>
        <end position="415"/>
    </location>
</feature>
<evidence type="ECO:0000256" key="1">
    <source>
        <dbReference type="SAM" id="SignalP"/>
    </source>
</evidence>
<dbReference type="PROSITE" id="PS52045">
    <property type="entry name" value="NEPROSIN_PEP_CD"/>
    <property type="match status" value="1"/>
</dbReference>
<dbReference type="OrthoDB" id="5934790at2"/>
<sequence>MIKKMTRNTLLISSLFLYNIANAENNSLQNKNIVIQDSFNVTNYINTISQYQPKVVELSERIQKTVDYYQKVHILKTFQNKEYIVDCVPFTEQPSLIDKPELAIKLLKEFEKKNHQKSLKEIGSNFDFNTATECPNESVGIIRPSQTSLASKFILKKSLNDSLLYGENEASDSVSGYTWQVGVTPTNKIIYLNKDHGEAHFKGPQLQSVTSSNQDDHSLDQFWLLYTGKNKERFSVEFGIMASGYFTTHPSTSIFVYASIDNYGAKSCYNLGCPGFVQFPRTPVVGVPITDKNADYIFKVHHKKENDFKTGYYLTLEIFDPLNNVFHKESVILGYYPDSIYPLDNLPNTFSAGAEIYADAPANGTILYGNYLNPLEGYYRKKQIGIFTQNKNNFPSYIDKKIFPFLTVWKFGQKE</sequence>
<proteinExistence type="predicted"/>